<feature type="compositionally biased region" description="Polar residues" evidence="1">
    <location>
        <begin position="9"/>
        <end position="19"/>
    </location>
</feature>
<feature type="compositionally biased region" description="Polar residues" evidence="1">
    <location>
        <begin position="28"/>
        <end position="44"/>
    </location>
</feature>
<accession>W6ZSK9</accession>
<evidence type="ECO:0000313" key="3">
    <source>
        <dbReference type="Proteomes" id="UP000054032"/>
    </source>
</evidence>
<organism evidence="2 3">
    <name type="scientific">Bipolaris oryzae ATCC 44560</name>
    <dbReference type="NCBI Taxonomy" id="930090"/>
    <lineage>
        <taxon>Eukaryota</taxon>
        <taxon>Fungi</taxon>
        <taxon>Dikarya</taxon>
        <taxon>Ascomycota</taxon>
        <taxon>Pezizomycotina</taxon>
        <taxon>Dothideomycetes</taxon>
        <taxon>Pleosporomycetidae</taxon>
        <taxon>Pleosporales</taxon>
        <taxon>Pleosporineae</taxon>
        <taxon>Pleosporaceae</taxon>
        <taxon>Bipolaris</taxon>
    </lineage>
</organism>
<dbReference type="HOGENOM" id="CLU_1664854_0_0_1"/>
<feature type="region of interest" description="Disordered" evidence="1">
    <location>
        <begin position="96"/>
        <end position="159"/>
    </location>
</feature>
<dbReference type="RefSeq" id="XP_007683095.1">
    <property type="nucleotide sequence ID" value="XM_007684905.1"/>
</dbReference>
<evidence type="ECO:0000313" key="2">
    <source>
        <dbReference type="EMBL" id="EUC50499.1"/>
    </source>
</evidence>
<reference evidence="2 3" key="1">
    <citation type="journal article" date="2013" name="PLoS Genet.">
        <title>Comparative genome structure, secondary metabolite, and effector coding capacity across Cochliobolus pathogens.</title>
        <authorList>
            <person name="Condon B.J."/>
            <person name="Leng Y."/>
            <person name="Wu D."/>
            <person name="Bushley K.E."/>
            <person name="Ohm R.A."/>
            <person name="Otillar R."/>
            <person name="Martin J."/>
            <person name="Schackwitz W."/>
            <person name="Grimwood J."/>
            <person name="MohdZainudin N."/>
            <person name="Xue C."/>
            <person name="Wang R."/>
            <person name="Manning V.A."/>
            <person name="Dhillon B."/>
            <person name="Tu Z.J."/>
            <person name="Steffenson B.J."/>
            <person name="Salamov A."/>
            <person name="Sun H."/>
            <person name="Lowry S."/>
            <person name="LaButti K."/>
            <person name="Han J."/>
            <person name="Copeland A."/>
            <person name="Lindquist E."/>
            <person name="Barry K."/>
            <person name="Schmutz J."/>
            <person name="Baker S.E."/>
            <person name="Ciuffetti L.M."/>
            <person name="Grigoriev I.V."/>
            <person name="Zhong S."/>
            <person name="Turgeon B.G."/>
        </authorList>
    </citation>
    <scope>NUCLEOTIDE SEQUENCE [LARGE SCALE GENOMIC DNA]</scope>
    <source>
        <strain evidence="2 3">ATCC 44560</strain>
    </source>
</reference>
<sequence>IIPKENHKLSNYSMRTDPSSARLPRTLHPTNPTSSNSYVTNPSKTFPRHIRPTLSPTEKKKINNGKKRSPNTEIIPPIYATMTPTTPKYAALLSLSLRRRRRPTPTQPPRNLQETLKHAPRLPPSPLPPSLQSLASINHHAKKPSKISPHIQPFPPSIK</sequence>
<keyword evidence="3" id="KW-1185">Reference proteome</keyword>
<gene>
    <name evidence="2" type="ORF">COCMIDRAFT_81730</name>
</gene>
<dbReference type="KEGG" id="bor:COCMIDRAFT_81730"/>
<dbReference type="AlphaFoldDB" id="W6ZSK9"/>
<evidence type="ECO:0000256" key="1">
    <source>
        <dbReference type="SAM" id="MobiDB-lite"/>
    </source>
</evidence>
<dbReference type="EMBL" id="KI963923">
    <property type="protein sequence ID" value="EUC50499.1"/>
    <property type="molecule type" value="Genomic_DNA"/>
</dbReference>
<dbReference type="Proteomes" id="UP000054032">
    <property type="component" value="Unassembled WGS sequence"/>
</dbReference>
<feature type="region of interest" description="Disordered" evidence="1">
    <location>
        <begin position="1"/>
        <end position="80"/>
    </location>
</feature>
<proteinExistence type="predicted"/>
<name>W6ZSK9_COCMI</name>
<dbReference type="GeneID" id="19125927"/>
<protein>
    <submittedName>
        <fullName evidence="2">Uncharacterized protein</fullName>
    </submittedName>
</protein>
<feature type="non-terminal residue" evidence="2">
    <location>
        <position position="1"/>
    </location>
</feature>